<dbReference type="SUPFAM" id="SSF56349">
    <property type="entry name" value="DNA breaking-rejoining enzymes"/>
    <property type="match status" value="1"/>
</dbReference>
<dbReference type="InterPro" id="IPR044068">
    <property type="entry name" value="CB"/>
</dbReference>
<dbReference type="OrthoDB" id="11480at2"/>
<feature type="domain" description="Tyr recombinase" evidence="5">
    <location>
        <begin position="103"/>
        <end position="292"/>
    </location>
</feature>
<dbReference type="GO" id="GO:0015074">
    <property type="term" value="P:DNA integration"/>
    <property type="evidence" value="ECO:0007669"/>
    <property type="project" value="UniProtKB-KW"/>
</dbReference>
<evidence type="ECO:0000256" key="2">
    <source>
        <dbReference type="ARBA" id="ARBA00023125"/>
    </source>
</evidence>
<dbReference type="EMBL" id="OBEN01000008">
    <property type="protein sequence ID" value="SNZ15560.1"/>
    <property type="molecule type" value="Genomic_DNA"/>
</dbReference>
<protein>
    <submittedName>
        <fullName evidence="7">Site-specific recombinase XerD</fullName>
    </submittedName>
</protein>
<accession>A0A285P1G0</accession>
<evidence type="ECO:0000256" key="3">
    <source>
        <dbReference type="ARBA" id="ARBA00023172"/>
    </source>
</evidence>
<feature type="domain" description="Core-binding (CB)" evidence="6">
    <location>
        <begin position="1"/>
        <end position="77"/>
    </location>
</feature>
<evidence type="ECO:0000259" key="5">
    <source>
        <dbReference type="PROSITE" id="PS51898"/>
    </source>
</evidence>
<dbReference type="PROSITE" id="PS51900">
    <property type="entry name" value="CB"/>
    <property type="match status" value="1"/>
</dbReference>
<dbReference type="GO" id="GO:0006310">
    <property type="term" value="P:DNA recombination"/>
    <property type="evidence" value="ECO:0007669"/>
    <property type="project" value="UniProtKB-KW"/>
</dbReference>
<name>A0A285P1G0_9AQUI</name>
<evidence type="ECO:0000313" key="7">
    <source>
        <dbReference type="EMBL" id="SNZ15560.1"/>
    </source>
</evidence>
<evidence type="ECO:0000313" key="8">
    <source>
        <dbReference type="Proteomes" id="UP000218627"/>
    </source>
</evidence>
<dbReference type="InterPro" id="IPR011010">
    <property type="entry name" value="DNA_brk_join_enz"/>
</dbReference>
<proteinExistence type="predicted"/>
<reference evidence="8" key="1">
    <citation type="submission" date="2017-09" db="EMBL/GenBank/DDBJ databases">
        <authorList>
            <person name="Varghese N."/>
            <person name="Submissions S."/>
        </authorList>
    </citation>
    <scope>NUCLEOTIDE SEQUENCE [LARGE SCALE GENOMIC DNA]</scope>
    <source>
        <strain evidence="8">DSM 2913</strain>
    </source>
</reference>
<dbReference type="Gene3D" id="1.10.443.10">
    <property type="entry name" value="Intergrase catalytic core"/>
    <property type="match status" value="1"/>
</dbReference>
<dbReference type="GO" id="GO:0003677">
    <property type="term" value="F:DNA binding"/>
    <property type="evidence" value="ECO:0007669"/>
    <property type="project" value="UniProtKB-UniRule"/>
</dbReference>
<dbReference type="RefSeq" id="WP_096602775.1">
    <property type="nucleotide sequence ID" value="NZ_OBEN01000008.1"/>
</dbReference>
<dbReference type="InterPro" id="IPR050090">
    <property type="entry name" value="Tyrosine_recombinase_XerCD"/>
</dbReference>
<keyword evidence="3" id="KW-0233">DNA recombination</keyword>
<dbReference type="Proteomes" id="UP000218627">
    <property type="component" value="Unassembled WGS sequence"/>
</dbReference>
<dbReference type="PANTHER" id="PTHR30349">
    <property type="entry name" value="PHAGE INTEGRASE-RELATED"/>
    <property type="match status" value="1"/>
</dbReference>
<sequence length="293" mass="35046">MSYQPFLDSYLQSLVRNEKTIRTKKFLMKHLETFGWRSIWDFQTVKEFYEYLESKGLKPSTIKETIREVKAFLRFLKDSGVQVMLDERAFKKLWDYKKLKAKKRKEIFSDQELDRFFAYCDKKPPIYKVFFLLLLHSGLRVNEALSLLPEDLKVKKLGDKEVLFLSVREGKFSKQREVPMVMLSEDEKNFFKRFFLGRKGKPLWSYLLKYPKSVKEKILNYWAVVKFCQMAEKELGFSVYPHKFRYTWISKMLAMGFSPHAVAQWAGHEKVQTTLETYAVVLTEQEILKLWNL</sequence>
<dbReference type="InterPro" id="IPR002104">
    <property type="entry name" value="Integrase_catalytic"/>
</dbReference>
<gene>
    <name evidence="7" type="ORF">SAMN06265353_1401</name>
</gene>
<evidence type="ECO:0000256" key="1">
    <source>
        <dbReference type="ARBA" id="ARBA00022908"/>
    </source>
</evidence>
<dbReference type="Gene3D" id="1.10.150.130">
    <property type="match status" value="1"/>
</dbReference>
<dbReference type="InterPro" id="IPR013762">
    <property type="entry name" value="Integrase-like_cat_sf"/>
</dbReference>
<keyword evidence="1" id="KW-0229">DNA integration</keyword>
<dbReference type="Pfam" id="PF00589">
    <property type="entry name" value="Phage_integrase"/>
    <property type="match status" value="1"/>
</dbReference>
<evidence type="ECO:0000256" key="4">
    <source>
        <dbReference type="PROSITE-ProRule" id="PRU01248"/>
    </source>
</evidence>
<dbReference type="PANTHER" id="PTHR30349:SF86">
    <property type="entry name" value="INTEGRASE_RECOMBINASE AQ_AA09-RELATED"/>
    <property type="match status" value="1"/>
</dbReference>
<dbReference type="PROSITE" id="PS51898">
    <property type="entry name" value="TYR_RECOMBINASE"/>
    <property type="match status" value="1"/>
</dbReference>
<keyword evidence="8" id="KW-1185">Reference proteome</keyword>
<dbReference type="CDD" id="cd00397">
    <property type="entry name" value="DNA_BRE_C"/>
    <property type="match status" value="1"/>
</dbReference>
<evidence type="ECO:0000259" key="6">
    <source>
        <dbReference type="PROSITE" id="PS51900"/>
    </source>
</evidence>
<keyword evidence="2 4" id="KW-0238">DNA-binding</keyword>
<dbReference type="InterPro" id="IPR010998">
    <property type="entry name" value="Integrase_recombinase_N"/>
</dbReference>
<organism evidence="7 8">
    <name type="scientific">Hydrogenobacter hydrogenophilus</name>
    <dbReference type="NCBI Taxonomy" id="35835"/>
    <lineage>
        <taxon>Bacteria</taxon>
        <taxon>Pseudomonadati</taxon>
        <taxon>Aquificota</taxon>
        <taxon>Aquificia</taxon>
        <taxon>Aquificales</taxon>
        <taxon>Aquificaceae</taxon>
        <taxon>Hydrogenobacter</taxon>
    </lineage>
</organism>
<dbReference type="AlphaFoldDB" id="A0A285P1G0"/>